<evidence type="ECO:0000313" key="12">
    <source>
        <dbReference type="Proteomes" id="UP000175989"/>
    </source>
</evidence>
<dbReference type="InterPro" id="IPR050824">
    <property type="entry name" value="Thiol_disulfide_DsbA"/>
</dbReference>
<evidence type="ECO:0000256" key="5">
    <source>
        <dbReference type="ARBA" id="ARBA00023157"/>
    </source>
</evidence>
<dbReference type="AlphaFoldDB" id="A0A1E7W7I9"/>
<dbReference type="Proteomes" id="UP000175989">
    <property type="component" value="Unassembled WGS sequence"/>
</dbReference>
<dbReference type="GO" id="GO:0042597">
    <property type="term" value="C:periplasmic space"/>
    <property type="evidence" value="ECO:0007669"/>
    <property type="project" value="UniProtKB-SubCell"/>
</dbReference>
<evidence type="ECO:0000259" key="10">
    <source>
        <dbReference type="PROSITE" id="PS51352"/>
    </source>
</evidence>
<proteinExistence type="inferred from homology"/>
<keyword evidence="6" id="KW-0676">Redox-active center</keyword>
<dbReference type="Pfam" id="PF01323">
    <property type="entry name" value="DSBA"/>
    <property type="match status" value="1"/>
</dbReference>
<comment type="similarity">
    <text evidence="2">Belongs to the thioredoxin family. DsbA subfamily.</text>
</comment>
<evidence type="ECO:0000256" key="3">
    <source>
        <dbReference type="ARBA" id="ARBA00022729"/>
    </source>
</evidence>
<evidence type="ECO:0000256" key="9">
    <source>
        <dbReference type="SAM" id="SignalP"/>
    </source>
</evidence>
<dbReference type="PANTHER" id="PTHR35891:SF3">
    <property type="entry name" value="THIOL:DISULFIDE INTERCHANGE PROTEIN DSBL"/>
    <property type="match status" value="1"/>
</dbReference>
<sequence>MRVLKYAVSAVLMSAVVLSASASPTDPKNGVEYRTLPTPQQADAKKVEVIEFFDYACPHCYALDPSLQAWIKKQGGNIIFKRVHISRTGTDLPQQKMFYTLESMGLMNDAMNTKIFTEMHVNRNRMNRDEMVFDFIAKQGVDRQKFIDVYRGMGVQGHVRRASSLMDTYGVDSWPMFAIDGKYVTSPAMSDEATKAATTEAQLHAQGFQVMDVLVAKAKAEKK</sequence>
<dbReference type="PIRSF" id="PIRSF001488">
    <property type="entry name" value="Tdi_protein"/>
    <property type="match status" value="1"/>
</dbReference>
<evidence type="ECO:0000313" key="11">
    <source>
        <dbReference type="EMBL" id="OEZ92071.1"/>
    </source>
</evidence>
<dbReference type="InterPro" id="IPR013766">
    <property type="entry name" value="Thioredoxin_domain"/>
</dbReference>
<evidence type="ECO:0000256" key="6">
    <source>
        <dbReference type="ARBA" id="ARBA00023284"/>
    </source>
</evidence>
<accession>A0A1E7W7I9</accession>
<evidence type="ECO:0000256" key="7">
    <source>
        <dbReference type="PIRNR" id="PIRNR001488"/>
    </source>
</evidence>
<dbReference type="InterPro" id="IPR023205">
    <property type="entry name" value="DsbA/DsbL"/>
</dbReference>
<feature type="domain" description="Thioredoxin" evidence="10">
    <location>
        <begin position="11"/>
        <end position="167"/>
    </location>
</feature>
<dbReference type="InterPro" id="IPR036249">
    <property type="entry name" value="Thioredoxin-like_sf"/>
</dbReference>
<dbReference type="CDD" id="cd03019">
    <property type="entry name" value="DsbA_DsbA"/>
    <property type="match status" value="1"/>
</dbReference>
<dbReference type="InterPro" id="IPR001853">
    <property type="entry name" value="DSBA-like_thioredoxin_dom"/>
</dbReference>
<keyword evidence="12" id="KW-1185">Reference proteome</keyword>
<keyword evidence="3 9" id="KW-0732">Signal</keyword>
<dbReference type="Gene3D" id="3.40.30.10">
    <property type="entry name" value="Glutaredoxin"/>
    <property type="match status" value="2"/>
</dbReference>
<feature type="signal peptide" evidence="9">
    <location>
        <begin position="1"/>
        <end position="22"/>
    </location>
</feature>
<name>A0A1E7W7I9_9BURK</name>
<evidence type="ECO:0000256" key="8">
    <source>
        <dbReference type="PIRSR" id="PIRSR001488-1"/>
    </source>
</evidence>
<feature type="disulfide bond" description="Redox-active" evidence="8">
    <location>
        <begin position="57"/>
        <end position="60"/>
    </location>
</feature>
<protein>
    <recommendedName>
        <fullName evidence="7">Thiol:disulfide interchange protein</fullName>
    </recommendedName>
</protein>
<reference evidence="12" key="1">
    <citation type="journal article" date="2016" name="Front. Microbiol.">
        <title>Molecular Keys to the Janthinobacterium and Duganella spp. Interaction with the Plant Pathogen Fusarium graminearum.</title>
        <authorList>
            <person name="Haack F.S."/>
            <person name="Poehlein A."/>
            <person name="Kroger C."/>
            <person name="Voigt C.A."/>
            <person name="Piepenbring M."/>
            <person name="Bode H.B."/>
            <person name="Daniel R."/>
            <person name="Schafer W."/>
            <person name="Streit W.R."/>
        </authorList>
    </citation>
    <scope>NUCLEOTIDE SEQUENCE [LARGE SCALE GENOMIC DNA]</scope>
    <source>
        <strain evidence="12">T54</strain>
    </source>
</reference>
<dbReference type="RefSeq" id="WP_070251864.1">
    <property type="nucleotide sequence ID" value="NZ_LROM01000149.1"/>
</dbReference>
<evidence type="ECO:0000256" key="1">
    <source>
        <dbReference type="ARBA" id="ARBA00004418"/>
    </source>
</evidence>
<dbReference type="PROSITE" id="PS51352">
    <property type="entry name" value="THIOREDOXIN_2"/>
    <property type="match status" value="1"/>
</dbReference>
<keyword evidence="4 7" id="KW-0574">Periplasm</keyword>
<keyword evidence="5 7" id="KW-1015">Disulfide bond</keyword>
<evidence type="ECO:0000256" key="4">
    <source>
        <dbReference type="ARBA" id="ARBA00022764"/>
    </source>
</evidence>
<comment type="subcellular location">
    <subcellularLocation>
        <location evidence="1 7">Periplasm</location>
    </subcellularLocation>
</comment>
<dbReference type="SUPFAM" id="SSF52833">
    <property type="entry name" value="Thioredoxin-like"/>
    <property type="match status" value="1"/>
</dbReference>
<dbReference type="EMBL" id="LROM01000149">
    <property type="protein sequence ID" value="OEZ92071.1"/>
    <property type="molecule type" value="Genomic_DNA"/>
</dbReference>
<dbReference type="PATRIC" id="fig|762836.4.peg.5127"/>
<comment type="caution">
    <text evidence="11">The sequence shown here is derived from an EMBL/GenBank/DDBJ whole genome shotgun (WGS) entry which is preliminary data.</text>
</comment>
<evidence type="ECO:0000256" key="2">
    <source>
        <dbReference type="ARBA" id="ARBA00005791"/>
    </source>
</evidence>
<feature type="chain" id="PRO_5009206572" description="Thiol:disulfide interchange protein" evidence="9">
    <location>
        <begin position="23"/>
        <end position="223"/>
    </location>
</feature>
<gene>
    <name evidence="11" type="primary">dsbA_2</name>
    <name evidence="11" type="ORF">DUPY_49860</name>
</gene>
<organism evidence="11 12">
    <name type="scientific">Duganella phyllosphaerae</name>
    <dbReference type="NCBI Taxonomy" id="762836"/>
    <lineage>
        <taxon>Bacteria</taxon>
        <taxon>Pseudomonadati</taxon>
        <taxon>Pseudomonadota</taxon>
        <taxon>Betaproteobacteria</taxon>
        <taxon>Burkholderiales</taxon>
        <taxon>Oxalobacteraceae</taxon>
        <taxon>Telluria group</taxon>
        <taxon>Duganella</taxon>
    </lineage>
</organism>
<dbReference type="PANTHER" id="PTHR35891">
    <property type="entry name" value="THIOL:DISULFIDE INTERCHANGE PROTEIN DSBA"/>
    <property type="match status" value="1"/>
</dbReference>
<dbReference type="GO" id="GO:0016491">
    <property type="term" value="F:oxidoreductase activity"/>
    <property type="evidence" value="ECO:0007669"/>
    <property type="project" value="InterPro"/>
</dbReference>